<evidence type="ECO:0000313" key="2">
    <source>
        <dbReference type="EMBL" id="GAA5495335.1"/>
    </source>
</evidence>
<proteinExistence type="predicted"/>
<name>A0ABP9V029_9BACT</name>
<organism evidence="2 3">
    <name type="scientific">Rubritalea halochordaticola</name>
    <dbReference type="NCBI Taxonomy" id="714537"/>
    <lineage>
        <taxon>Bacteria</taxon>
        <taxon>Pseudomonadati</taxon>
        <taxon>Verrucomicrobiota</taxon>
        <taxon>Verrucomicrobiia</taxon>
        <taxon>Verrucomicrobiales</taxon>
        <taxon>Rubritaleaceae</taxon>
        <taxon>Rubritalea</taxon>
    </lineage>
</organism>
<accession>A0ABP9V029</accession>
<keyword evidence="1" id="KW-1133">Transmembrane helix</keyword>
<evidence type="ECO:0000256" key="1">
    <source>
        <dbReference type="SAM" id="Phobius"/>
    </source>
</evidence>
<protein>
    <submittedName>
        <fullName evidence="2">Uncharacterized protein</fullName>
    </submittedName>
</protein>
<dbReference type="Proteomes" id="UP001424741">
    <property type="component" value="Unassembled WGS sequence"/>
</dbReference>
<keyword evidence="3" id="KW-1185">Reference proteome</keyword>
<sequence>MMARKTIEFLIKLFIIALIGTAALYIYKVLDLMGAA</sequence>
<feature type="transmembrane region" description="Helical" evidence="1">
    <location>
        <begin position="9"/>
        <end position="27"/>
    </location>
</feature>
<evidence type="ECO:0000313" key="3">
    <source>
        <dbReference type="Proteomes" id="UP001424741"/>
    </source>
</evidence>
<reference evidence="2 3" key="1">
    <citation type="submission" date="2024-02" db="EMBL/GenBank/DDBJ databases">
        <title>Rubritalea halochordaticola NBRC 107102.</title>
        <authorList>
            <person name="Ichikawa N."/>
            <person name="Katano-Makiyama Y."/>
            <person name="Hidaka K."/>
        </authorList>
    </citation>
    <scope>NUCLEOTIDE SEQUENCE [LARGE SCALE GENOMIC DNA]</scope>
    <source>
        <strain evidence="2 3">NBRC 107102</strain>
    </source>
</reference>
<keyword evidence="1" id="KW-0812">Transmembrane</keyword>
<comment type="caution">
    <text evidence="2">The sequence shown here is derived from an EMBL/GenBank/DDBJ whole genome shotgun (WGS) entry which is preliminary data.</text>
</comment>
<dbReference type="EMBL" id="BAABRL010000004">
    <property type="protein sequence ID" value="GAA5495335.1"/>
    <property type="molecule type" value="Genomic_DNA"/>
</dbReference>
<keyword evidence="1" id="KW-0472">Membrane</keyword>
<gene>
    <name evidence="2" type="ORF">Rhal01_01510</name>
</gene>